<feature type="transmembrane region" description="Helical" evidence="6">
    <location>
        <begin position="197"/>
        <end position="221"/>
    </location>
</feature>
<evidence type="ECO:0000256" key="1">
    <source>
        <dbReference type="ARBA" id="ARBA00004651"/>
    </source>
</evidence>
<proteinExistence type="predicted"/>
<evidence type="ECO:0000256" key="6">
    <source>
        <dbReference type="SAM" id="Phobius"/>
    </source>
</evidence>
<dbReference type="PANTHER" id="PTHR30213">
    <property type="entry name" value="INNER MEMBRANE PROTEIN YHJD"/>
    <property type="match status" value="1"/>
</dbReference>
<comment type="subcellular location">
    <subcellularLocation>
        <location evidence="1">Cell membrane</location>
        <topology evidence="1">Multi-pass membrane protein</topology>
    </subcellularLocation>
</comment>
<reference evidence="7" key="1">
    <citation type="submission" date="2022-01" db="EMBL/GenBank/DDBJ databases">
        <title>Microbacterium eymi and Microbacterium rhizovicinus sp. nov., isolated from the rhizospheric soil of Elymus tsukushiensis, a plant native to the Dokdo Islands, Republic of Korea.</title>
        <authorList>
            <person name="Hwang Y.J."/>
        </authorList>
    </citation>
    <scope>NUCLEOTIDE SEQUENCE</scope>
    <source>
        <strain evidence="7">KUDC0405</strain>
    </source>
</reference>
<feature type="transmembrane region" description="Helical" evidence="6">
    <location>
        <begin position="37"/>
        <end position="59"/>
    </location>
</feature>
<evidence type="ECO:0000256" key="3">
    <source>
        <dbReference type="ARBA" id="ARBA00022692"/>
    </source>
</evidence>
<evidence type="ECO:0000256" key="5">
    <source>
        <dbReference type="ARBA" id="ARBA00023136"/>
    </source>
</evidence>
<protein>
    <submittedName>
        <fullName evidence="7">YihY/virulence factor BrkB family protein</fullName>
    </submittedName>
</protein>
<organism evidence="7 8">
    <name type="scientific">Microbacterium elymi</name>
    <dbReference type="NCBI Taxonomy" id="2909587"/>
    <lineage>
        <taxon>Bacteria</taxon>
        <taxon>Bacillati</taxon>
        <taxon>Actinomycetota</taxon>
        <taxon>Actinomycetes</taxon>
        <taxon>Micrococcales</taxon>
        <taxon>Microbacteriaceae</taxon>
        <taxon>Microbacterium</taxon>
    </lineage>
</organism>
<dbReference type="Proteomes" id="UP001054811">
    <property type="component" value="Chromosome"/>
</dbReference>
<keyword evidence="3 6" id="KW-0812">Transmembrane</keyword>
<evidence type="ECO:0000256" key="2">
    <source>
        <dbReference type="ARBA" id="ARBA00022475"/>
    </source>
</evidence>
<evidence type="ECO:0000313" key="7">
    <source>
        <dbReference type="EMBL" id="UUT35773.1"/>
    </source>
</evidence>
<dbReference type="Pfam" id="PF03631">
    <property type="entry name" value="Virul_fac_BrkB"/>
    <property type="match status" value="1"/>
</dbReference>
<keyword evidence="8" id="KW-1185">Reference proteome</keyword>
<evidence type="ECO:0000256" key="4">
    <source>
        <dbReference type="ARBA" id="ARBA00022989"/>
    </source>
</evidence>
<keyword evidence="4 6" id="KW-1133">Transmembrane helix</keyword>
<dbReference type="RefSeq" id="WP_259612397.1">
    <property type="nucleotide sequence ID" value="NZ_CP091139.2"/>
</dbReference>
<keyword evidence="5 6" id="KW-0472">Membrane</keyword>
<keyword evidence="2" id="KW-1003">Cell membrane</keyword>
<feature type="transmembrane region" description="Helical" evidence="6">
    <location>
        <begin position="126"/>
        <end position="152"/>
    </location>
</feature>
<accession>A0ABY5NKR5</accession>
<gene>
    <name evidence="7" type="ORF">L2X98_21445</name>
</gene>
<dbReference type="EMBL" id="CP091139">
    <property type="protein sequence ID" value="UUT35773.1"/>
    <property type="molecule type" value="Genomic_DNA"/>
</dbReference>
<dbReference type="PANTHER" id="PTHR30213:SF1">
    <property type="entry name" value="INNER MEMBRANE PROTEIN YHJD"/>
    <property type="match status" value="1"/>
</dbReference>
<name>A0ABY5NKR5_9MICO</name>
<feature type="transmembrane region" description="Helical" evidence="6">
    <location>
        <begin position="164"/>
        <end position="185"/>
    </location>
</feature>
<feature type="transmembrane region" description="Helical" evidence="6">
    <location>
        <begin position="85"/>
        <end position="106"/>
    </location>
</feature>
<dbReference type="InterPro" id="IPR017039">
    <property type="entry name" value="Virul_fac_BrkB"/>
</dbReference>
<sequence>MIHLVNSYIPNLISPPQDGGLISPDAVTEVTRNASGVLAITGAVAVVVAIWTAIGFVTFTRRAVRDIFGLPFDPRSYVFLKARDFVAGAMFGLALIVGAVVGSIASGALDALRLVGLDERSLWIQVAVELLSGVIGFIITGAALAGLFRFLTGTSLPWRRIWPGAMLGGAAIAVLQLGVGLLFAYTPSNPLLTTFSVIIALLLWFRLIGIVILVAASWIAVSATDRDIPLATPSEADRALAEHEAQLLAAHVRLRDARSAQDSAPWWHRRRAARDVREAEDELAEIESSAPPPAR</sequence>
<evidence type="ECO:0000313" key="8">
    <source>
        <dbReference type="Proteomes" id="UP001054811"/>
    </source>
</evidence>